<keyword evidence="3" id="KW-1185">Reference proteome</keyword>
<dbReference type="RefSeq" id="WP_076956903.1">
    <property type="nucleotide sequence ID" value="NZ_MLCO01000066.1"/>
</dbReference>
<protein>
    <recommendedName>
        <fullName evidence="1">PhnB-like domain-containing protein</fullName>
    </recommendedName>
</protein>
<organism evidence="2 3">
    <name type="scientific">Teichococcus deserti</name>
    <dbReference type="NCBI Taxonomy" id="1817963"/>
    <lineage>
        <taxon>Bacteria</taxon>
        <taxon>Pseudomonadati</taxon>
        <taxon>Pseudomonadota</taxon>
        <taxon>Alphaproteobacteria</taxon>
        <taxon>Acetobacterales</taxon>
        <taxon>Roseomonadaceae</taxon>
        <taxon>Roseomonas</taxon>
    </lineage>
</organism>
<dbReference type="OrthoDB" id="9795306at2"/>
<dbReference type="SUPFAM" id="SSF54593">
    <property type="entry name" value="Glyoxalase/Bleomycin resistance protein/Dihydroxybiphenyl dioxygenase"/>
    <property type="match status" value="1"/>
</dbReference>
<evidence type="ECO:0000313" key="2">
    <source>
        <dbReference type="EMBL" id="ONG55799.1"/>
    </source>
</evidence>
<dbReference type="EMBL" id="MLCO01000066">
    <property type="protein sequence ID" value="ONG55799.1"/>
    <property type="molecule type" value="Genomic_DNA"/>
</dbReference>
<reference evidence="2 3" key="1">
    <citation type="submission" date="2016-10" db="EMBL/GenBank/DDBJ databases">
        <title>Draft Genome sequence of Roseomonas sp. strain M3.</title>
        <authorList>
            <person name="Subhash Y."/>
            <person name="Lee S."/>
        </authorList>
    </citation>
    <scope>NUCLEOTIDE SEQUENCE [LARGE SCALE GENOMIC DNA]</scope>
    <source>
        <strain evidence="2 3">M3</strain>
    </source>
</reference>
<dbReference type="PANTHER" id="PTHR33990">
    <property type="entry name" value="PROTEIN YJDN-RELATED"/>
    <property type="match status" value="1"/>
</dbReference>
<dbReference type="CDD" id="cd06588">
    <property type="entry name" value="PhnB_like"/>
    <property type="match status" value="1"/>
</dbReference>
<dbReference type="Pfam" id="PF06983">
    <property type="entry name" value="3-dmu-9_3-mt"/>
    <property type="match status" value="1"/>
</dbReference>
<dbReference type="AlphaFoldDB" id="A0A1V2H457"/>
<dbReference type="Proteomes" id="UP000188879">
    <property type="component" value="Unassembled WGS sequence"/>
</dbReference>
<dbReference type="PANTHER" id="PTHR33990:SF1">
    <property type="entry name" value="PROTEIN YJDN"/>
    <property type="match status" value="1"/>
</dbReference>
<gene>
    <name evidence="2" type="ORF">BKE38_08415</name>
</gene>
<evidence type="ECO:0000313" key="3">
    <source>
        <dbReference type="Proteomes" id="UP000188879"/>
    </source>
</evidence>
<proteinExistence type="predicted"/>
<dbReference type="InterPro" id="IPR029068">
    <property type="entry name" value="Glyas_Bleomycin-R_OHBP_Dase"/>
</dbReference>
<name>A0A1V2H457_9PROT</name>
<accession>A0A1V2H457</accession>
<dbReference type="InterPro" id="IPR028973">
    <property type="entry name" value="PhnB-like"/>
</dbReference>
<sequence length="139" mass="15569">MRVTPYLFFNGDCEAAFTRYQEVLGGHVMAMMRHAGSPAEEQVPVAWKDKILHACLEVDGLHIMGSDAPPGRFEQPQGFSVNLMMRSVEEAERVFAGLSEGATITMPLQKTFWAERFGMLTDRFGIPWMVNLSPEDCTP</sequence>
<dbReference type="Gene3D" id="3.10.180.10">
    <property type="entry name" value="2,3-Dihydroxybiphenyl 1,2-Dioxygenase, domain 1"/>
    <property type="match status" value="1"/>
</dbReference>
<comment type="caution">
    <text evidence="2">The sequence shown here is derived from an EMBL/GenBank/DDBJ whole genome shotgun (WGS) entry which is preliminary data.</text>
</comment>
<feature type="domain" description="PhnB-like" evidence="1">
    <location>
        <begin position="2"/>
        <end position="130"/>
    </location>
</feature>
<evidence type="ECO:0000259" key="1">
    <source>
        <dbReference type="Pfam" id="PF06983"/>
    </source>
</evidence>